<gene>
    <name evidence="1" type="ORF">KQX54_018992</name>
</gene>
<proteinExistence type="predicted"/>
<reference evidence="1 2" key="1">
    <citation type="journal article" date="2021" name="J. Hered.">
        <title>A chromosome-level genome assembly of the parasitoid wasp, Cotesia glomerata (Hymenoptera: Braconidae).</title>
        <authorList>
            <person name="Pinto B.J."/>
            <person name="Weis J.J."/>
            <person name="Gamble T."/>
            <person name="Ode P.J."/>
            <person name="Paul R."/>
            <person name="Zaspel J.M."/>
        </authorList>
    </citation>
    <scope>NUCLEOTIDE SEQUENCE [LARGE SCALE GENOMIC DNA]</scope>
    <source>
        <strain evidence="1">CgM1</strain>
    </source>
</reference>
<accession>A0AAV7I0C6</accession>
<protein>
    <submittedName>
        <fullName evidence="1">Uncharacterized protein</fullName>
    </submittedName>
</protein>
<keyword evidence="2" id="KW-1185">Reference proteome</keyword>
<name>A0AAV7I0C6_COTGL</name>
<sequence>MCLRDKATTRYVKDIVVTFLQSAISYNRYRLTGRPVYGFMASLSDRECPLTVMEHRLNRDHLCCVIREPVQPFTIFLFVLYDREVSTYIEKIKKLFMPTSRTSVTNKKIYKKIQEIEDRGLTVATALVLILAFRKL</sequence>
<evidence type="ECO:0000313" key="1">
    <source>
        <dbReference type="EMBL" id="KAH0535759.1"/>
    </source>
</evidence>
<dbReference type="EMBL" id="JAHXZJ010002982">
    <property type="protein sequence ID" value="KAH0535759.1"/>
    <property type="molecule type" value="Genomic_DNA"/>
</dbReference>
<dbReference type="AlphaFoldDB" id="A0AAV7I0C6"/>
<dbReference type="Proteomes" id="UP000826195">
    <property type="component" value="Unassembled WGS sequence"/>
</dbReference>
<evidence type="ECO:0000313" key="2">
    <source>
        <dbReference type="Proteomes" id="UP000826195"/>
    </source>
</evidence>
<organism evidence="1 2">
    <name type="scientific">Cotesia glomerata</name>
    <name type="common">Lepidopteran parasitic wasp</name>
    <name type="synonym">Apanteles glomeratus</name>
    <dbReference type="NCBI Taxonomy" id="32391"/>
    <lineage>
        <taxon>Eukaryota</taxon>
        <taxon>Metazoa</taxon>
        <taxon>Ecdysozoa</taxon>
        <taxon>Arthropoda</taxon>
        <taxon>Hexapoda</taxon>
        <taxon>Insecta</taxon>
        <taxon>Pterygota</taxon>
        <taxon>Neoptera</taxon>
        <taxon>Endopterygota</taxon>
        <taxon>Hymenoptera</taxon>
        <taxon>Apocrita</taxon>
        <taxon>Ichneumonoidea</taxon>
        <taxon>Braconidae</taxon>
        <taxon>Microgastrinae</taxon>
        <taxon>Cotesia</taxon>
    </lineage>
</organism>
<comment type="caution">
    <text evidence="1">The sequence shown here is derived from an EMBL/GenBank/DDBJ whole genome shotgun (WGS) entry which is preliminary data.</text>
</comment>